<sequence length="35" mass="3982">MPLLSVFSGMHTFSQAWFALRCGSMWLPSSHLNLK</sequence>
<organism evidence="1">
    <name type="scientific">Arundo donax</name>
    <name type="common">Giant reed</name>
    <name type="synonym">Donax arundinaceus</name>
    <dbReference type="NCBI Taxonomy" id="35708"/>
    <lineage>
        <taxon>Eukaryota</taxon>
        <taxon>Viridiplantae</taxon>
        <taxon>Streptophyta</taxon>
        <taxon>Embryophyta</taxon>
        <taxon>Tracheophyta</taxon>
        <taxon>Spermatophyta</taxon>
        <taxon>Magnoliopsida</taxon>
        <taxon>Liliopsida</taxon>
        <taxon>Poales</taxon>
        <taxon>Poaceae</taxon>
        <taxon>PACMAD clade</taxon>
        <taxon>Arundinoideae</taxon>
        <taxon>Arundineae</taxon>
        <taxon>Arundo</taxon>
    </lineage>
</organism>
<dbReference type="EMBL" id="GBRH01204729">
    <property type="protein sequence ID" value="JAD93166.1"/>
    <property type="molecule type" value="Transcribed_RNA"/>
</dbReference>
<accession>A0A0A9DZF3</accession>
<dbReference type="AlphaFoldDB" id="A0A0A9DZF3"/>
<reference evidence="1" key="2">
    <citation type="journal article" date="2015" name="Data Brief">
        <title>Shoot transcriptome of the giant reed, Arundo donax.</title>
        <authorList>
            <person name="Barrero R.A."/>
            <person name="Guerrero F.D."/>
            <person name="Moolhuijzen P."/>
            <person name="Goolsby J.A."/>
            <person name="Tidwell J."/>
            <person name="Bellgard S.E."/>
            <person name="Bellgard M.I."/>
        </authorList>
    </citation>
    <scope>NUCLEOTIDE SEQUENCE</scope>
    <source>
        <tissue evidence="1">Shoot tissue taken approximately 20 cm above the soil surface</tissue>
    </source>
</reference>
<evidence type="ECO:0000313" key="1">
    <source>
        <dbReference type="EMBL" id="JAD93166.1"/>
    </source>
</evidence>
<protein>
    <submittedName>
        <fullName evidence="1">Uncharacterized protein</fullName>
    </submittedName>
</protein>
<name>A0A0A9DZF3_ARUDO</name>
<proteinExistence type="predicted"/>
<reference evidence="1" key="1">
    <citation type="submission" date="2014-09" db="EMBL/GenBank/DDBJ databases">
        <authorList>
            <person name="Magalhaes I.L.F."/>
            <person name="Oliveira U."/>
            <person name="Santos F.R."/>
            <person name="Vidigal T.H.D.A."/>
            <person name="Brescovit A.D."/>
            <person name="Santos A.J."/>
        </authorList>
    </citation>
    <scope>NUCLEOTIDE SEQUENCE</scope>
    <source>
        <tissue evidence="1">Shoot tissue taken approximately 20 cm above the soil surface</tissue>
    </source>
</reference>